<accession>A0A3A8NMK4</accession>
<dbReference type="Gene3D" id="1.25.10.10">
    <property type="entry name" value="Leucine-rich Repeat Variant"/>
    <property type="match status" value="2"/>
</dbReference>
<reference evidence="2" key="1">
    <citation type="submission" date="2018-09" db="EMBL/GenBank/DDBJ databases">
        <authorList>
            <person name="Livingstone P.G."/>
            <person name="Whitworth D.E."/>
        </authorList>
    </citation>
    <scope>NUCLEOTIDE SEQUENCE [LARGE SCALE GENOMIC DNA]</scope>
    <source>
        <strain evidence="2">CA040B</strain>
    </source>
</reference>
<dbReference type="SUPFAM" id="SSF48371">
    <property type="entry name" value="ARM repeat"/>
    <property type="match status" value="1"/>
</dbReference>
<name>A0A3A8NMK4_9BACT</name>
<dbReference type="InterPro" id="IPR016024">
    <property type="entry name" value="ARM-type_fold"/>
</dbReference>
<comment type="caution">
    <text evidence="1">The sequence shown here is derived from an EMBL/GenBank/DDBJ whole genome shotgun (WGS) entry which is preliminary data.</text>
</comment>
<dbReference type="AlphaFoldDB" id="A0A3A8NMK4"/>
<proteinExistence type="predicted"/>
<evidence type="ECO:0000313" key="1">
    <source>
        <dbReference type="EMBL" id="RKH43401.1"/>
    </source>
</evidence>
<protein>
    <recommendedName>
        <fullName evidence="3">HEAT repeat domain-containing protein</fullName>
    </recommendedName>
</protein>
<evidence type="ECO:0000313" key="2">
    <source>
        <dbReference type="Proteomes" id="UP000273405"/>
    </source>
</evidence>
<dbReference type="OrthoDB" id="5513919at2"/>
<keyword evidence="2" id="KW-1185">Reference proteome</keyword>
<organism evidence="1 2">
    <name type="scientific">Corallococcus sicarius</name>
    <dbReference type="NCBI Taxonomy" id="2316726"/>
    <lineage>
        <taxon>Bacteria</taxon>
        <taxon>Pseudomonadati</taxon>
        <taxon>Myxococcota</taxon>
        <taxon>Myxococcia</taxon>
        <taxon>Myxococcales</taxon>
        <taxon>Cystobacterineae</taxon>
        <taxon>Myxococcaceae</taxon>
        <taxon>Corallococcus</taxon>
    </lineage>
</organism>
<dbReference type="Proteomes" id="UP000273405">
    <property type="component" value="Unassembled WGS sequence"/>
</dbReference>
<evidence type="ECO:0008006" key="3">
    <source>
        <dbReference type="Google" id="ProtNLM"/>
    </source>
</evidence>
<gene>
    <name evidence="1" type="ORF">D7X12_13285</name>
</gene>
<dbReference type="SMART" id="SM00567">
    <property type="entry name" value="EZ_HEAT"/>
    <property type="match status" value="2"/>
</dbReference>
<dbReference type="RefSeq" id="WP_120625647.1">
    <property type="nucleotide sequence ID" value="NZ_RAWG01000067.1"/>
</dbReference>
<dbReference type="EMBL" id="RAWG01000067">
    <property type="protein sequence ID" value="RKH43401.1"/>
    <property type="molecule type" value="Genomic_DNA"/>
</dbReference>
<dbReference type="Pfam" id="PF13646">
    <property type="entry name" value="HEAT_2"/>
    <property type="match status" value="2"/>
</dbReference>
<dbReference type="InterPro" id="IPR011989">
    <property type="entry name" value="ARM-like"/>
</dbReference>
<sequence>MNSSRPVDEWVSRLSLPDAGAREEALEAVGEALSAEDLGLRERTAQFLLKELARPGATTQGPILALLQADWWPPPPRLAASAVQAVTEALTRMEAGAPGVKDAALVLVNVYRVEPAVLPALEVALDHAHPVVRHAVASMVGRMGQGGVPLLPKLITRLEDEEAVATAALESLGALGPLAPAVTAPALLAQARKTQGRRRHVALAALRGLLEQERRGGWPVPSLGDLEPVLLPALADPDPAVRLEAVSLLGLTGPRSPGALTALRGHLKDPNSPVAACAAVALLRSGAPPQEALSLLQGQLTLVDVPQVQGAALSALEEVEPAILVQAKGMLEKVARDTKGPVSEGVRELLTQLG</sequence>
<dbReference type="InterPro" id="IPR004155">
    <property type="entry name" value="PBS_lyase_HEAT"/>
</dbReference>